<dbReference type="NCBIfam" id="TIGR00217">
    <property type="entry name" value="malQ"/>
    <property type="match status" value="1"/>
</dbReference>
<dbReference type="OrthoDB" id="9761577at2"/>
<dbReference type="AlphaFoldDB" id="A0A2P7ANV1"/>
<keyword evidence="7 10" id="KW-0119">Carbohydrate metabolism</keyword>
<accession>A0A2P7ANV1</accession>
<evidence type="ECO:0000256" key="8">
    <source>
        <dbReference type="ARBA" id="ARBA00031423"/>
    </source>
</evidence>
<comment type="caution">
    <text evidence="11">The sequence shown here is derived from an EMBL/GenBank/DDBJ whole genome shotgun (WGS) entry which is preliminary data.</text>
</comment>
<evidence type="ECO:0000256" key="10">
    <source>
        <dbReference type="RuleBase" id="RU361207"/>
    </source>
</evidence>
<dbReference type="EC" id="2.4.1.25" evidence="3 10"/>
<dbReference type="RefSeq" id="WP_106718301.1">
    <property type="nucleotide sequence ID" value="NZ_JACHXT010000001.1"/>
</dbReference>
<dbReference type="PANTHER" id="PTHR32438:SF5">
    <property type="entry name" value="4-ALPHA-GLUCANOTRANSFERASE DPE1, CHLOROPLASTIC_AMYLOPLASTIC"/>
    <property type="match status" value="1"/>
</dbReference>
<sequence>MTSRIDLLAAQHGISREYEGADGVRRLAPHDTKLKLLKALGVDPETPGGEAHLGSTDCPHQESLRCFLPDWLESARCWGISLQLYELRSARNWGIGDFADLLKAIQLFANAGADFIGLNPLHALFLAEPERNSPFSPSNRRFLNPLYISVPNVPGYQPVADELEECERIREGDLVDYGGVAALKVRALRRLWARWRDEIGARELAKDFERFQDDNGPELRAHALFESLSSEMTRRGHGAGWKSWPKQFQNRETPAVRSYASTHAGDVNFHMWLQWLAKQQLDVAQKEARRLGMRVGLYLDFAVGEAPDGSATWINRDAYIEGFNIGAPPDFFSAIGQDWGLVPPSPAALLNPHGTWANLLGRTMSNGGALRLDHAMSLRQLFLVPNGEPASSGTYLRYPFRILLEHLAKASLDQSCMVIGEDLGNVPGGFREEMERAAVLSYRVFCFEKEGTSFVPPERYPRLALACLSTHDLPTLRAWWGCDDIALRQEHNLIDQKQAAAQTEQRLSERESLLEIMARYHLIDPLSAAEVTGRIRDVAFPLPDTVMIAAHCLIARTPSLLVSIRLADLTGEEHPTNLPGTDPSIYPNWRRKNSIDLDELAGGERFRSLVAAVNQERPR</sequence>
<evidence type="ECO:0000313" key="12">
    <source>
        <dbReference type="Proteomes" id="UP000241158"/>
    </source>
</evidence>
<comment type="catalytic activity">
    <reaction evidence="1 10">
        <text>Transfers a segment of a (1-&gt;4)-alpha-D-glucan to a new position in an acceptor, which may be glucose or a (1-&gt;4)-alpha-D-glucan.</text>
        <dbReference type="EC" id="2.4.1.25"/>
    </reaction>
</comment>
<evidence type="ECO:0000256" key="1">
    <source>
        <dbReference type="ARBA" id="ARBA00000439"/>
    </source>
</evidence>
<gene>
    <name evidence="11" type="primary">malQ</name>
    <name evidence="11" type="ORF">CU100_19780</name>
</gene>
<evidence type="ECO:0000256" key="5">
    <source>
        <dbReference type="ARBA" id="ARBA00022676"/>
    </source>
</evidence>
<evidence type="ECO:0000256" key="3">
    <source>
        <dbReference type="ARBA" id="ARBA00012560"/>
    </source>
</evidence>
<evidence type="ECO:0000256" key="4">
    <source>
        <dbReference type="ARBA" id="ARBA00020295"/>
    </source>
</evidence>
<evidence type="ECO:0000313" key="11">
    <source>
        <dbReference type="EMBL" id="PSH55886.1"/>
    </source>
</evidence>
<dbReference type="PANTHER" id="PTHR32438">
    <property type="entry name" value="4-ALPHA-GLUCANOTRANSFERASE DPE1, CHLOROPLASTIC/AMYLOPLASTIC"/>
    <property type="match status" value="1"/>
</dbReference>
<evidence type="ECO:0000256" key="7">
    <source>
        <dbReference type="ARBA" id="ARBA00023277"/>
    </source>
</evidence>
<keyword evidence="6 10" id="KW-0808">Transferase</keyword>
<keyword evidence="12" id="KW-1185">Reference proteome</keyword>
<dbReference type="Gene3D" id="3.20.20.80">
    <property type="entry name" value="Glycosidases"/>
    <property type="match status" value="1"/>
</dbReference>
<name>A0A2P7ANV1_9HYPH</name>
<proteinExistence type="inferred from homology"/>
<dbReference type="GO" id="GO:0005975">
    <property type="term" value="P:carbohydrate metabolic process"/>
    <property type="evidence" value="ECO:0007669"/>
    <property type="project" value="InterPro"/>
</dbReference>
<keyword evidence="5 10" id="KW-0328">Glycosyltransferase</keyword>
<reference evidence="12" key="1">
    <citation type="submission" date="2017-11" db="EMBL/GenBank/DDBJ databases">
        <authorList>
            <person name="Kuznetsova I."/>
            <person name="Sazanova A."/>
            <person name="Chirak E."/>
            <person name="Safronova V."/>
            <person name="Willems A."/>
        </authorList>
    </citation>
    <scope>NUCLEOTIDE SEQUENCE [LARGE SCALE GENOMIC DNA]</scope>
    <source>
        <strain evidence="12">PEPV15</strain>
    </source>
</reference>
<dbReference type="GO" id="GO:0004134">
    <property type="term" value="F:4-alpha-glucanotransferase activity"/>
    <property type="evidence" value="ECO:0007669"/>
    <property type="project" value="UniProtKB-EC"/>
</dbReference>
<dbReference type="InterPro" id="IPR017853">
    <property type="entry name" value="GH"/>
</dbReference>
<organism evidence="11 12">
    <name type="scientific">Phyllobacterium endophyticum</name>
    <dbReference type="NCBI Taxonomy" id="1149773"/>
    <lineage>
        <taxon>Bacteria</taxon>
        <taxon>Pseudomonadati</taxon>
        <taxon>Pseudomonadota</taxon>
        <taxon>Alphaproteobacteria</taxon>
        <taxon>Hyphomicrobiales</taxon>
        <taxon>Phyllobacteriaceae</taxon>
        <taxon>Phyllobacterium</taxon>
    </lineage>
</organism>
<dbReference type="Proteomes" id="UP000241158">
    <property type="component" value="Unassembled WGS sequence"/>
</dbReference>
<comment type="similarity">
    <text evidence="2 10">Belongs to the disproportionating enzyme family.</text>
</comment>
<dbReference type="InterPro" id="IPR003385">
    <property type="entry name" value="Glyco_hydro_77"/>
</dbReference>
<protein>
    <recommendedName>
        <fullName evidence="4 10">4-alpha-glucanotransferase</fullName>
        <ecNumber evidence="3 10">2.4.1.25</ecNumber>
    </recommendedName>
    <alternativeName>
        <fullName evidence="8 10">Amylomaltase</fullName>
    </alternativeName>
    <alternativeName>
        <fullName evidence="9 10">Disproportionating enzyme</fullName>
    </alternativeName>
</protein>
<evidence type="ECO:0000256" key="6">
    <source>
        <dbReference type="ARBA" id="ARBA00022679"/>
    </source>
</evidence>
<evidence type="ECO:0000256" key="9">
    <source>
        <dbReference type="ARBA" id="ARBA00031501"/>
    </source>
</evidence>
<dbReference type="EMBL" id="PGGN01000004">
    <property type="protein sequence ID" value="PSH55886.1"/>
    <property type="molecule type" value="Genomic_DNA"/>
</dbReference>
<dbReference type="SUPFAM" id="SSF51445">
    <property type="entry name" value="(Trans)glycosidases"/>
    <property type="match status" value="1"/>
</dbReference>
<dbReference type="Pfam" id="PF02446">
    <property type="entry name" value="Glyco_hydro_77"/>
    <property type="match status" value="1"/>
</dbReference>
<evidence type="ECO:0000256" key="2">
    <source>
        <dbReference type="ARBA" id="ARBA00005684"/>
    </source>
</evidence>